<dbReference type="InterPro" id="IPR034763">
    <property type="entry name" value="P14a_insect"/>
</dbReference>
<dbReference type="PhylomeDB" id="B4M0R1"/>
<keyword evidence="3" id="KW-0964">Secreted</keyword>
<keyword evidence="8" id="KW-1185">Reference proteome</keyword>
<protein>
    <recommendedName>
        <fullName evidence="6">SCP domain-containing protein</fullName>
    </recommendedName>
</protein>
<dbReference type="SMR" id="B4M0R1"/>
<dbReference type="Gene3D" id="3.40.33.10">
    <property type="entry name" value="CAP"/>
    <property type="match status" value="1"/>
</dbReference>
<evidence type="ECO:0000259" key="6">
    <source>
        <dbReference type="SMART" id="SM00198"/>
    </source>
</evidence>
<evidence type="ECO:0000256" key="5">
    <source>
        <dbReference type="SAM" id="SignalP"/>
    </source>
</evidence>
<dbReference type="AlphaFoldDB" id="B4M0R1"/>
<dbReference type="EMBL" id="CH940650">
    <property type="protein sequence ID" value="EDW67353.1"/>
    <property type="molecule type" value="Genomic_DNA"/>
</dbReference>
<keyword evidence="4 5" id="KW-0732">Signal</keyword>
<organism evidence="7 8">
    <name type="scientific">Drosophila virilis</name>
    <name type="common">Fruit fly</name>
    <dbReference type="NCBI Taxonomy" id="7244"/>
    <lineage>
        <taxon>Eukaryota</taxon>
        <taxon>Metazoa</taxon>
        <taxon>Ecdysozoa</taxon>
        <taxon>Arthropoda</taxon>
        <taxon>Hexapoda</taxon>
        <taxon>Insecta</taxon>
        <taxon>Pterygota</taxon>
        <taxon>Neoptera</taxon>
        <taxon>Endopterygota</taxon>
        <taxon>Diptera</taxon>
        <taxon>Brachycera</taxon>
        <taxon>Muscomorpha</taxon>
        <taxon>Ephydroidea</taxon>
        <taxon>Drosophilidae</taxon>
        <taxon>Drosophila</taxon>
    </lineage>
</organism>
<dbReference type="InParanoid" id="B4M0R1"/>
<dbReference type="OMA" id="WSMELEY"/>
<evidence type="ECO:0000256" key="4">
    <source>
        <dbReference type="ARBA" id="ARBA00022729"/>
    </source>
</evidence>
<dbReference type="SMART" id="SM00198">
    <property type="entry name" value="SCP"/>
    <property type="match status" value="1"/>
</dbReference>
<dbReference type="OrthoDB" id="7882501at2759"/>
<evidence type="ECO:0000313" key="7">
    <source>
        <dbReference type="EMBL" id="EDW67353.1"/>
    </source>
</evidence>
<feature type="signal peptide" evidence="5">
    <location>
        <begin position="1"/>
        <end position="24"/>
    </location>
</feature>
<evidence type="ECO:0000256" key="3">
    <source>
        <dbReference type="ARBA" id="ARBA00022525"/>
    </source>
</evidence>
<dbReference type="FunCoup" id="B4M0R1">
    <property type="interactions" value="15"/>
</dbReference>
<dbReference type="InterPro" id="IPR035940">
    <property type="entry name" value="CAP_sf"/>
</dbReference>
<comment type="subcellular location">
    <subcellularLocation>
        <location evidence="1">Secreted</location>
    </subcellularLocation>
</comment>
<evidence type="ECO:0000256" key="1">
    <source>
        <dbReference type="ARBA" id="ARBA00004613"/>
    </source>
</evidence>
<feature type="domain" description="SCP" evidence="6">
    <location>
        <begin position="67"/>
        <end position="228"/>
    </location>
</feature>
<dbReference type="InterPro" id="IPR014044">
    <property type="entry name" value="CAP_dom"/>
</dbReference>
<dbReference type="Proteomes" id="UP000008792">
    <property type="component" value="Unassembled WGS sequence"/>
</dbReference>
<dbReference type="GO" id="GO:0005576">
    <property type="term" value="C:extracellular region"/>
    <property type="evidence" value="ECO:0007669"/>
    <property type="project" value="UniProtKB-SubCell"/>
</dbReference>
<dbReference type="SUPFAM" id="SSF55797">
    <property type="entry name" value="PR-1-like"/>
    <property type="match status" value="1"/>
</dbReference>
<proteinExistence type="inferred from homology"/>
<reference evidence="7 8" key="1">
    <citation type="journal article" date="2007" name="Nature">
        <title>Evolution of genes and genomes on the Drosophila phylogeny.</title>
        <authorList>
            <consortium name="Drosophila 12 Genomes Consortium"/>
            <person name="Clark A.G."/>
            <person name="Eisen M.B."/>
            <person name="Smith D.R."/>
            <person name="Bergman C.M."/>
            <person name="Oliver B."/>
            <person name="Markow T.A."/>
            <person name="Kaufman T.C."/>
            <person name="Kellis M."/>
            <person name="Gelbart W."/>
            <person name="Iyer V.N."/>
            <person name="Pollard D.A."/>
            <person name="Sackton T.B."/>
            <person name="Larracuente A.M."/>
            <person name="Singh N.D."/>
            <person name="Abad J.P."/>
            <person name="Abt D.N."/>
            <person name="Adryan B."/>
            <person name="Aguade M."/>
            <person name="Akashi H."/>
            <person name="Anderson W.W."/>
            <person name="Aquadro C.F."/>
            <person name="Ardell D.H."/>
            <person name="Arguello R."/>
            <person name="Artieri C.G."/>
            <person name="Barbash D.A."/>
            <person name="Barker D."/>
            <person name="Barsanti P."/>
            <person name="Batterham P."/>
            <person name="Batzoglou S."/>
            <person name="Begun D."/>
            <person name="Bhutkar A."/>
            <person name="Blanco E."/>
            <person name="Bosak S.A."/>
            <person name="Bradley R.K."/>
            <person name="Brand A.D."/>
            <person name="Brent M.R."/>
            <person name="Brooks A.N."/>
            <person name="Brown R.H."/>
            <person name="Butlin R.K."/>
            <person name="Caggese C."/>
            <person name="Calvi B.R."/>
            <person name="Bernardo de Carvalho A."/>
            <person name="Caspi A."/>
            <person name="Castrezana S."/>
            <person name="Celniker S.E."/>
            <person name="Chang J.L."/>
            <person name="Chapple C."/>
            <person name="Chatterji S."/>
            <person name="Chinwalla A."/>
            <person name="Civetta A."/>
            <person name="Clifton S.W."/>
            <person name="Comeron J.M."/>
            <person name="Costello J.C."/>
            <person name="Coyne J.A."/>
            <person name="Daub J."/>
            <person name="David R.G."/>
            <person name="Delcher A.L."/>
            <person name="Delehaunty K."/>
            <person name="Do C.B."/>
            <person name="Ebling H."/>
            <person name="Edwards K."/>
            <person name="Eickbush T."/>
            <person name="Evans J.D."/>
            <person name="Filipski A."/>
            <person name="Findeiss S."/>
            <person name="Freyhult E."/>
            <person name="Fulton L."/>
            <person name="Fulton R."/>
            <person name="Garcia A.C."/>
            <person name="Gardiner A."/>
            <person name="Garfield D.A."/>
            <person name="Garvin B.E."/>
            <person name="Gibson G."/>
            <person name="Gilbert D."/>
            <person name="Gnerre S."/>
            <person name="Godfrey J."/>
            <person name="Good R."/>
            <person name="Gotea V."/>
            <person name="Gravely B."/>
            <person name="Greenberg A.J."/>
            <person name="Griffiths-Jones S."/>
            <person name="Gross S."/>
            <person name="Guigo R."/>
            <person name="Gustafson E.A."/>
            <person name="Haerty W."/>
            <person name="Hahn M.W."/>
            <person name="Halligan D.L."/>
            <person name="Halpern A.L."/>
            <person name="Halter G.M."/>
            <person name="Han M.V."/>
            <person name="Heger A."/>
            <person name="Hillier L."/>
            <person name="Hinrichs A.S."/>
            <person name="Holmes I."/>
            <person name="Hoskins R.A."/>
            <person name="Hubisz M.J."/>
            <person name="Hultmark D."/>
            <person name="Huntley M.A."/>
            <person name="Jaffe D.B."/>
            <person name="Jagadeeshan S."/>
            <person name="Jeck W.R."/>
            <person name="Johnson J."/>
            <person name="Jones C.D."/>
            <person name="Jordan W.C."/>
            <person name="Karpen G.H."/>
            <person name="Kataoka E."/>
            <person name="Keightley P.D."/>
            <person name="Kheradpour P."/>
            <person name="Kirkness E.F."/>
            <person name="Koerich L.B."/>
            <person name="Kristiansen K."/>
            <person name="Kudrna D."/>
            <person name="Kulathinal R.J."/>
            <person name="Kumar S."/>
            <person name="Kwok R."/>
            <person name="Lander E."/>
            <person name="Langley C.H."/>
            <person name="Lapoint R."/>
            <person name="Lazzaro B.P."/>
            <person name="Lee S.J."/>
            <person name="Levesque L."/>
            <person name="Li R."/>
            <person name="Lin C.F."/>
            <person name="Lin M.F."/>
            <person name="Lindblad-Toh K."/>
            <person name="Llopart A."/>
            <person name="Long M."/>
            <person name="Low L."/>
            <person name="Lozovsky E."/>
            <person name="Lu J."/>
            <person name="Luo M."/>
            <person name="Machado C.A."/>
            <person name="Makalowski W."/>
            <person name="Marzo M."/>
            <person name="Matsuda M."/>
            <person name="Matzkin L."/>
            <person name="McAllister B."/>
            <person name="McBride C.S."/>
            <person name="McKernan B."/>
            <person name="McKernan K."/>
            <person name="Mendez-Lago M."/>
            <person name="Minx P."/>
            <person name="Mollenhauer M.U."/>
            <person name="Montooth K."/>
            <person name="Mount S.M."/>
            <person name="Mu X."/>
            <person name="Myers E."/>
            <person name="Negre B."/>
            <person name="Newfeld S."/>
            <person name="Nielsen R."/>
            <person name="Noor M.A."/>
            <person name="O'Grady P."/>
            <person name="Pachter L."/>
            <person name="Papaceit M."/>
            <person name="Parisi M.J."/>
            <person name="Parisi M."/>
            <person name="Parts L."/>
            <person name="Pedersen J.S."/>
            <person name="Pesole G."/>
            <person name="Phillippy A.M."/>
            <person name="Ponting C.P."/>
            <person name="Pop M."/>
            <person name="Porcelli D."/>
            <person name="Powell J.R."/>
            <person name="Prohaska S."/>
            <person name="Pruitt K."/>
            <person name="Puig M."/>
            <person name="Quesneville H."/>
            <person name="Ram K.R."/>
            <person name="Rand D."/>
            <person name="Rasmussen M.D."/>
            <person name="Reed L.K."/>
            <person name="Reenan R."/>
            <person name="Reily A."/>
            <person name="Remington K.A."/>
            <person name="Rieger T.T."/>
            <person name="Ritchie M.G."/>
            <person name="Robin C."/>
            <person name="Rogers Y.H."/>
            <person name="Rohde C."/>
            <person name="Rozas J."/>
            <person name="Rubenfield M.J."/>
            <person name="Ruiz A."/>
            <person name="Russo S."/>
            <person name="Salzberg S.L."/>
            <person name="Sanchez-Gracia A."/>
            <person name="Saranga D.J."/>
            <person name="Sato H."/>
            <person name="Schaeffer S.W."/>
            <person name="Schatz M.C."/>
            <person name="Schlenke T."/>
            <person name="Schwartz R."/>
            <person name="Segarra C."/>
            <person name="Singh R.S."/>
            <person name="Sirot L."/>
            <person name="Sirota M."/>
            <person name="Sisneros N.B."/>
            <person name="Smith C.D."/>
            <person name="Smith T.F."/>
            <person name="Spieth J."/>
            <person name="Stage D.E."/>
            <person name="Stark A."/>
            <person name="Stephan W."/>
            <person name="Strausberg R.L."/>
            <person name="Strempel S."/>
            <person name="Sturgill D."/>
            <person name="Sutton G."/>
            <person name="Sutton G.G."/>
            <person name="Tao W."/>
            <person name="Teichmann S."/>
            <person name="Tobari Y.N."/>
            <person name="Tomimura Y."/>
            <person name="Tsolas J.M."/>
            <person name="Valente V.L."/>
            <person name="Venter E."/>
            <person name="Venter J.C."/>
            <person name="Vicario S."/>
            <person name="Vieira F.G."/>
            <person name="Vilella A.J."/>
            <person name="Villasante A."/>
            <person name="Walenz B."/>
            <person name="Wang J."/>
            <person name="Wasserman M."/>
            <person name="Watts T."/>
            <person name="Wilson D."/>
            <person name="Wilson R.K."/>
            <person name="Wing R.A."/>
            <person name="Wolfner M.F."/>
            <person name="Wong A."/>
            <person name="Wong G.K."/>
            <person name="Wu C.I."/>
            <person name="Wu G."/>
            <person name="Yamamoto D."/>
            <person name="Yang H.P."/>
            <person name="Yang S.P."/>
            <person name="Yorke J.A."/>
            <person name="Yoshida K."/>
            <person name="Zdobnov E."/>
            <person name="Zhang P."/>
            <person name="Zhang Y."/>
            <person name="Zimin A.V."/>
            <person name="Baldwin J."/>
            <person name="Abdouelleil A."/>
            <person name="Abdulkadir J."/>
            <person name="Abebe A."/>
            <person name="Abera B."/>
            <person name="Abreu J."/>
            <person name="Acer S.C."/>
            <person name="Aftuck L."/>
            <person name="Alexander A."/>
            <person name="An P."/>
            <person name="Anderson E."/>
            <person name="Anderson S."/>
            <person name="Arachi H."/>
            <person name="Azer M."/>
            <person name="Bachantsang P."/>
            <person name="Barry A."/>
            <person name="Bayul T."/>
            <person name="Berlin A."/>
            <person name="Bessette D."/>
            <person name="Bloom T."/>
            <person name="Blye J."/>
            <person name="Boguslavskiy L."/>
            <person name="Bonnet C."/>
            <person name="Boukhgalter B."/>
            <person name="Bourzgui I."/>
            <person name="Brown A."/>
            <person name="Cahill P."/>
            <person name="Channer S."/>
            <person name="Cheshatsang Y."/>
            <person name="Chuda L."/>
            <person name="Citroen M."/>
            <person name="Collymore A."/>
            <person name="Cooke P."/>
            <person name="Costello M."/>
            <person name="D'Aco K."/>
            <person name="Daza R."/>
            <person name="De Haan G."/>
            <person name="DeGray S."/>
            <person name="DeMaso C."/>
            <person name="Dhargay N."/>
            <person name="Dooley K."/>
            <person name="Dooley E."/>
            <person name="Doricent M."/>
            <person name="Dorje P."/>
            <person name="Dorjee K."/>
            <person name="Dupes A."/>
            <person name="Elong R."/>
            <person name="Falk J."/>
            <person name="Farina A."/>
            <person name="Faro S."/>
            <person name="Ferguson D."/>
            <person name="Fisher S."/>
            <person name="Foley C.D."/>
            <person name="Franke A."/>
            <person name="Friedrich D."/>
            <person name="Gadbois L."/>
            <person name="Gearin G."/>
            <person name="Gearin C.R."/>
            <person name="Giannoukos G."/>
            <person name="Goode T."/>
            <person name="Graham J."/>
            <person name="Grandbois E."/>
            <person name="Grewal S."/>
            <person name="Gyaltsen K."/>
            <person name="Hafez N."/>
            <person name="Hagos B."/>
            <person name="Hall J."/>
            <person name="Henson C."/>
            <person name="Hollinger A."/>
            <person name="Honan T."/>
            <person name="Huard M.D."/>
            <person name="Hughes L."/>
            <person name="Hurhula B."/>
            <person name="Husby M.E."/>
            <person name="Kamat A."/>
            <person name="Kanga B."/>
            <person name="Kashin S."/>
            <person name="Khazanovich D."/>
            <person name="Kisner P."/>
            <person name="Lance K."/>
            <person name="Lara M."/>
            <person name="Lee W."/>
            <person name="Lennon N."/>
            <person name="Letendre F."/>
            <person name="LeVine R."/>
            <person name="Lipovsky A."/>
            <person name="Liu X."/>
            <person name="Liu J."/>
            <person name="Liu S."/>
            <person name="Lokyitsang T."/>
            <person name="Lokyitsang Y."/>
            <person name="Lubonja R."/>
            <person name="Lui A."/>
            <person name="MacDonald P."/>
            <person name="Magnisalis V."/>
            <person name="Maru K."/>
            <person name="Matthews C."/>
            <person name="McCusker W."/>
            <person name="McDonough S."/>
            <person name="Mehta T."/>
            <person name="Meldrim J."/>
            <person name="Meneus L."/>
            <person name="Mihai O."/>
            <person name="Mihalev A."/>
            <person name="Mihova T."/>
            <person name="Mittelman R."/>
            <person name="Mlenga V."/>
            <person name="Montmayeur A."/>
            <person name="Mulrain L."/>
            <person name="Navidi A."/>
            <person name="Naylor J."/>
            <person name="Negash T."/>
            <person name="Nguyen T."/>
            <person name="Nguyen N."/>
            <person name="Nicol R."/>
            <person name="Norbu C."/>
            <person name="Norbu N."/>
            <person name="Novod N."/>
            <person name="O'Neill B."/>
            <person name="Osman S."/>
            <person name="Markiewicz E."/>
            <person name="Oyono O.L."/>
            <person name="Patti C."/>
            <person name="Phunkhang P."/>
            <person name="Pierre F."/>
            <person name="Priest M."/>
            <person name="Raghuraman S."/>
            <person name="Rege F."/>
            <person name="Reyes R."/>
            <person name="Rise C."/>
            <person name="Rogov P."/>
            <person name="Ross K."/>
            <person name="Ryan E."/>
            <person name="Settipalli S."/>
            <person name="Shea T."/>
            <person name="Sherpa N."/>
            <person name="Shi L."/>
            <person name="Shih D."/>
            <person name="Sparrow T."/>
            <person name="Spaulding J."/>
            <person name="Stalker J."/>
            <person name="Stange-Thomann N."/>
            <person name="Stavropoulos S."/>
            <person name="Stone C."/>
            <person name="Strader C."/>
            <person name="Tesfaye S."/>
            <person name="Thomson T."/>
            <person name="Thoulutsang Y."/>
            <person name="Thoulutsang D."/>
            <person name="Topham K."/>
            <person name="Topping I."/>
            <person name="Tsamla T."/>
            <person name="Vassiliev H."/>
            <person name="Vo A."/>
            <person name="Wangchuk T."/>
            <person name="Wangdi T."/>
            <person name="Weiand M."/>
            <person name="Wilkinson J."/>
            <person name="Wilson A."/>
            <person name="Yadav S."/>
            <person name="Young G."/>
            <person name="Yu Q."/>
            <person name="Zembek L."/>
            <person name="Zhong D."/>
            <person name="Zimmer A."/>
            <person name="Zwirko Z."/>
            <person name="Jaffe D.B."/>
            <person name="Alvarez P."/>
            <person name="Brockman W."/>
            <person name="Butler J."/>
            <person name="Chin C."/>
            <person name="Gnerre S."/>
            <person name="Grabherr M."/>
            <person name="Kleber M."/>
            <person name="Mauceli E."/>
            <person name="MacCallum I."/>
        </authorList>
    </citation>
    <scope>NUCLEOTIDE SEQUENCE [LARGE SCALE GENOMIC DNA]</scope>
    <source>
        <strain evidence="8">Tucson 15010-1051.87</strain>
    </source>
</reference>
<evidence type="ECO:0000256" key="2">
    <source>
        <dbReference type="ARBA" id="ARBA00009923"/>
    </source>
</evidence>
<dbReference type="HOGENOM" id="CLU_035730_7_0_1"/>
<dbReference type="Pfam" id="PF00188">
    <property type="entry name" value="CAP"/>
    <property type="match status" value="1"/>
</dbReference>
<comment type="similarity">
    <text evidence="2">Belongs to the CRISP family.</text>
</comment>
<accession>B4M0R1</accession>
<gene>
    <name evidence="7" type="primary">Dvir\GJ24101</name>
    <name evidence="7" type="ORF">Dvir_GJ24101</name>
</gene>
<dbReference type="eggNOG" id="KOG3017">
    <property type="taxonomic scope" value="Eukaryota"/>
</dbReference>
<evidence type="ECO:0000313" key="8">
    <source>
        <dbReference type="Proteomes" id="UP000008792"/>
    </source>
</evidence>
<name>B4M0R1_DROVI</name>
<feature type="chain" id="PRO_5002817038" description="SCP domain-containing protein" evidence="5">
    <location>
        <begin position="25"/>
        <end position="283"/>
    </location>
</feature>
<sequence>MSLIFNQLFALLLIPLFYPHGSLSSKPAELGAYCKTSRCGLKNLACRNSRNLSIACAPGSKVVSLSPYREQLLHQFNSFRNKVAVGYTRTLFPAGRMARMAWSTELENFAKMYIKKCVFNPRPCMASVQFSAIGSIYDGLSYSGSQKSHKIPEITEELLNGWFEDARFVTRELSLRLRNEFTRPTVRQAVLLMADRNTHVGCSAMRLSNGMVNQFFLACTFATDNILNKPIYKVRATAGSLCKQRDSTYKNLCALGEVYNNQREYKPGELLPSSAELFSEVEV</sequence>
<dbReference type="PIRSF" id="PIRSF038921">
    <property type="entry name" value="P14a"/>
    <property type="match status" value="1"/>
</dbReference>
<dbReference type="KEGG" id="dvi:6631028"/>
<dbReference type="CDD" id="cd05380">
    <property type="entry name" value="CAP_euk"/>
    <property type="match status" value="1"/>
</dbReference>